<evidence type="ECO:0000313" key="1">
    <source>
        <dbReference type="EMBL" id="QJA55716.1"/>
    </source>
</evidence>
<gene>
    <name evidence="1" type="ORF">MM415B02000_0012</name>
</gene>
<sequence>MNIFKKMKLLYNMYELYNLWRKLPMAGFLSSKKAWGLIFGSLMLVLTNVVGLSEQQAAEVMRGLEILAGIYIGSQGAVDVIKMKVEGASK</sequence>
<reference evidence="1" key="1">
    <citation type="submission" date="2020-03" db="EMBL/GenBank/DDBJ databases">
        <title>The deep terrestrial virosphere.</title>
        <authorList>
            <person name="Holmfeldt K."/>
            <person name="Nilsson E."/>
            <person name="Simone D."/>
            <person name="Lopez-Fernandez M."/>
            <person name="Wu X."/>
            <person name="de Brujin I."/>
            <person name="Lundin D."/>
            <person name="Andersson A."/>
            <person name="Bertilsson S."/>
            <person name="Dopson M."/>
        </authorList>
    </citation>
    <scope>NUCLEOTIDE SEQUENCE</scope>
    <source>
        <strain evidence="1">MM415B02000</strain>
    </source>
</reference>
<name>A0A6M3IE51_9ZZZZ</name>
<accession>A0A6M3IE51</accession>
<organism evidence="1">
    <name type="scientific">viral metagenome</name>
    <dbReference type="NCBI Taxonomy" id="1070528"/>
    <lineage>
        <taxon>unclassified sequences</taxon>
        <taxon>metagenomes</taxon>
        <taxon>organismal metagenomes</taxon>
    </lineage>
</organism>
<proteinExistence type="predicted"/>
<protein>
    <submittedName>
        <fullName evidence="1">Uncharacterized protein</fullName>
    </submittedName>
</protein>
<dbReference type="AlphaFoldDB" id="A0A6M3IE51"/>
<dbReference type="EMBL" id="MT141175">
    <property type="protein sequence ID" value="QJA55716.1"/>
    <property type="molecule type" value="Genomic_DNA"/>
</dbReference>